<feature type="domain" description="Spore protein YkvP/CgeB glycosyl transferase-like" evidence="1">
    <location>
        <begin position="216"/>
        <end position="320"/>
    </location>
</feature>
<evidence type="ECO:0000259" key="1">
    <source>
        <dbReference type="Pfam" id="PF13524"/>
    </source>
</evidence>
<dbReference type="InterPro" id="IPR055259">
    <property type="entry name" value="YkvP/CgeB_Glyco_trans-like"/>
</dbReference>
<dbReference type="Pfam" id="PF13524">
    <property type="entry name" value="Glyco_trans_1_2"/>
    <property type="match status" value="1"/>
</dbReference>
<dbReference type="EMBL" id="LAZR01003312">
    <property type="protein sequence ID" value="KKN19668.1"/>
    <property type="molecule type" value="Genomic_DNA"/>
</dbReference>
<accession>A0A0F9RQP6</accession>
<gene>
    <name evidence="2" type="ORF">LCGC14_0943360</name>
</gene>
<dbReference type="AlphaFoldDB" id="A0A0F9RQP6"/>
<sequence length="328" mass="39047">MQKLKILLFYRYDRYYNKDEWLHLHFAKAISEHPEIELKIYGLYIEDIYPNLMLMPYSSSIVMEDILKKFSPDVIIGMTKARLFREYNPKQSFKGNLWLPSGWHNARAIPKIILEEDYFCEENDDWYKEYNIDLILQRHYSQAIREVTFNEKPKHIWFPFSVDAEIFKPSKELRKNRICFVGANGATYYIHRRKAINCLRTNNVPLDIFANNEKIGKEYIKCLQEYNCHLNGSLIYNTTPAKMFEIMACGSVLLTSENEDLKLLFDEGSYVTYNEYCSDLLAKANKILKDETYRNNIIEKALRSIQSRHTHKIRVNELLDIIKREFNL</sequence>
<reference evidence="2" key="1">
    <citation type="journal article" date="2015" name="Nature">
        <title>Complex archaea that bridge the gap between prokaryotes and eukaryotes.</title>
        <authorList>
            <person name="Spang A."/>
            <person name="Saw J.H."/>
            <person name="Jorgensen S.L."/>
            <person name="Zaremba-Niedzwiedzka K."/>
            <person name="Martijn J."/>
            <person name="Lind A.E."/>
            <person name="van Eijk R."/>
            <person name="Schleper C."/>
            <person name="Guy L."/>
            <person name="Ettema T.J."/>
        </authorList>
    </citation>
    <scope>NUCLEOTIDE SEQUENCE</scope>
</reference>
<comment type="caution">
    <text evidence="2">The sequence shown here is derived from an EMBL/GenBank/DDBJ whole genome shotgun (WGS) entry which is preliminary data.</text>
</comment>
<dbReference type="SUPFAM" id="SSF53756">
    <property type="entry name" value="UDP-Glycosyltransferase/glycogen phosphorylase"/>
    <property type="match status" value="1"/>
</dbReference>
<dbReference type="Gene3D" id="3.40.50.2000">
    <property type="entry name" value="Glycogen Phosphorylase B"/>
    <property type="match status" value="1"/>
</dbReference>
<evidence type="ECO:0000313" key="2">
    <source>
        <dbReference type="EMBL" id="KKN19668.1"/>
    </source>
</evidence>
<protein>
    <recommendedName>
        <fullName evidence="1">Spore protein YkvP/CgeB glycosyl transferase-like domain-containing protein</fullName>
    </recommendedName>
</protein>
<proteinExistence type="predicted"/>
<organism evidence="2">
    <name type="scientific">marine sediment metagenome</name>
    <dbReference type="NCBI Taxonomy" id="412755"/>
    <lineage>
        <taxon>unclassified sequences</taxon>
        <taxon>metagenomes</taxon>
        <taxon>ecological metagenomes</taxon>
    </lineage>
</organism>
<name>A0A0F9RQP6_9ZZZZ</name>